<dbReference type="Proteomes" id="UP001162480">
    <property type="component" value="Chromosome 8"/>
</dbReference>
<feature type="domain" description="DUF4371" evidence="1">
    <location>
        <begin position="8"/>
        <end position="201"/>
    </location>
</feature>
<dbReference type="PANTHER" id="PTHR45749:SF21">
    <property type="entry name" value="DUF4371 DOMAIN-CONTAINING PROTEIN"/>
    <property type="match status" value="1"/>
</dbReference>
<sequence length="371" mass="42902">MVTWKECQQRLSTTTSVSSILQNDQLSKNRYYISSIVDIVHFLCANKLPFRGNENEAFQDLYLGDDTQPCGLFMKLFQYTLEKDSKLMECYSTIQKNANYTSAAMQNEIIELLRRRTVSLMVNEIKCSDVPYFTLKCDGMHDFSNTEILAIVIRYLKNGRVLEKLVAMPTTQYYDAETLAHFDPKRMLSQCYDGASEMSGKIGSVQRKIQNRLEKYIPCVHCLNHQLHLVVVNTRKRILELATFFDTINILHNFIKWPKIASLCKGLKLPRLMEHSFSFLNFDTDIMQCPPIHLSDVFPICTDYDGRIDWLKRHGLLAQAHVCECSRNCSFVKSSRLRDGYTWKCITALGHVENAIRKGSFFSKSHLVLRL</sequence>
<organism evidence="2 3">
    <name type="scientific">Octopus vulgaris</name>
    <name type="common">Common octopus</name>
    <dbReference type="NCBI Taxonomy" id="6645"/>
    <lineage>
        <taxon>Eukaryota</taxon>
        <taxon>Metazoa</taxon>
        <taxon>Spiralia</taxon>
        <taxon>Lophotrochozoa</taxon>
        <taxon>Mollusca</taxon>
        <taxon>Cephalopoda</taxon>
        <taxon>Coleoidea</taxon>
        <taxon>Octopodiformes</taxon>
        <taxon>Octopoda</taxon>
        <taxon>Incirrata</taxon>
        <taxon>Octopodidae</taxon>
        <taxon>Octopus</taxon>
    </lineage>
</organism>
<accession>A0AA36B2D6</accession>
<dbReference type="EMBL" id="OX597821">
    <property type="protein sequence ID" value="CAI9726690.1"/>
    <property type="molecule type" value="Genomic_DNA"/>
</dbReference>
<evidence type="ECO:0000313" key="2">
    <source>
        <dbReference type="EMBL" id="CAI9726690.1"/>
    </source>
</evidence>
<dbReference type="InterPro" id="IPR025398">
    <property type="entry name" value="DUF4371"/>
</dbReference>
<keyword evidence="3" id="KW-1185">Reference proteome</keyword>
<proteinExistence type="predicted"/>
<evidence type="ECO:0000259" key="1">
    <source>
        <dbReference type="Pfam" id="PF14291"/>
    </source>
</evidence>
<dbReference type="AlphaFoldDB" id="A0AA36B2D6"/>
<evidence type="ECO:0000313" key="3">
    <source>
        <dbReference type="Proteomes" id="UP001162480"/>
    </source>
</evidence>
<name>A0AA36B2D6_OCTVU</name>
<protein>
    <recommendedName>
        <fullName evidence="1">DUF4371 domain-containing protein</fullName>
    </recommendedName>
</protein>
<gene>
    <name evidence="2" type="ORF">OCTVUL_1B010065</name>
</gene>
<reference evidence="2" key="1">
    <citation type="submission" date="2023-08" db="EMBL/GenBank/DDBJ databases">
        <authorList>
            <person name="Alioto T."/>
            <person name="Alioto T."/>
            <person name="Gomez Garrido J."/>
        </authorList>
    </citation>
    <scope>NUCLEOTIDE SEQUENCE</scope>
</reference>
<dbReference type="PANTHER" id="PTHR45749">
    <property type="match status" value="1"/>
</dbReference>
<dbReference type="Pfam" id="PF14291">
    <property type="entry name" value="DUF4371"/>
    <property type="match status" value="1"/>
</dbReference>